<proteinExistence type="predicted"/>
<evidence type="ECO:0000313" key="3">
    <source>
        <dbReference type="Proteomes" id="UP001176941"/>
    </source>
</evidence>
<accession>A0ABN8YAR0</accession>
<organism evidence="2 3">
    <name type="scientific">Rangifer tarandus platyrhynchus</name>
    <name type="common">Svalbard reindeer</name>
    <dbReference type="NCBI Taxonomy" id="3082113"/>
    <lineage>
        <taxon>Eukaryota</taxon>
        <taxon>Metazoa</taxon>
        <taxon>Chordata</taxon>
        <taxon>Craniata</taxon>
        <taxon>Vertebrata</taxon>
        <taxon>Euteleostomi</taxon>
        <taxon>Mammalia</taxon>
        <taxon>Eutheria</taxon>
        <taxon>Laurasiatheria</taxon>
        <taxon>Artiodactyla</taxon>
        <taxon>Ruminantia</taxon>
        <taxon>Pecora</taxon>
        <taxon>Cervidae</taxon>
        <taxon>Odocoileinae</taxon>
        <taxon>Rangifer</taxon>
    </lineage>
</organism>
<gene>
    <name evidence="2" type="ORF">MRATA1EN1_LOCUS7238</name>
</gene>
<reference evidence="2" key="1">
    <citation type="submission" date="2023-04" db="EMBL/GenBank/DDBJ databases">
        <authorList>
            <consortium name="ELIXIR-Norway"/>
        </authorList>
    </citation>
    <scope>NUCLEOTIDE SEQUENCE [LARGE SCALE GENOMIC DNA]</scope>
</reference>
<protein>
    <submittedName>
        <fullName evidence="2">Uncharacterized protein</fullName>
    </submittedName>
</protein>
<feature type="compositionally biased region" description="Basic and acidic residues" evidence="1">
    <location>
        <begin position="67"/>
        <end position="78"/>
    </location>
</feature>
<dbReference type="EMBL" id="OX459952">
    <property type="protein sequence ID" value="CAI9158276.1"/>
    <property type="molecule type" value="Genomic_DNA"/>
</dbReference>
<feature type="region of interest" description="Disordered" evidence="1">
    <location>
        <begin position="55"/>
        <end position="91"/>
    </location>
</feature>
<evidence type="ECO:0000256" key="1">
    <source>
        <dbReference type="SAM" id="MobiDB-lite"/>
    </source>
</evidence>
<name>A0ABN8YAR0_RANTA</name>
<keyword evidence="3" id="KW-1185">Reference proteome</keyword>
<sequence>MTRGIPSQAHLECVTFQGTVGQVTSESKCRRALLPSGAAKTPGITRHACRLRCARREPPGHRRGAVRPKEGRQGRAEALEGDTALSQGPDSAHRHEACLEVLALVWVVATRAVRTPLLSL</sequence>
<evidence type="ECO:0000313" key="2">
    <source>
        <dbReference type="EMBL" id="CAI9158276.1"/>
    </source>
</evidence>
<dbReference type="Proteomes" id="UP001176941">
    <property type="component" value="Chromosome 16"/>
</dbReference>